<name>A0A8T0WGG2_PANVG</name>
<comment type="caution">
    <text evidence="2">The sequence shown here is derived from an EMBL/GenBank/DDBJ whole genome shotgun (WGS) entry which is preliminary data.</text>
</comment>
<keyword evidence="1" id="KW-0472">Membrane</keyword>
<evidence type="ECO:0000313" key="3">
    <source>
        <dbReference type="Proteomes" id="UP000823388"/>
    </source>
</evidence>
<evidence type="ECO:0000256" key="1">
    <source>
        <dbReference type="SAM" id="Phobius"/>
    </source>
</evidence>
<dbReference type="Proteomes" id="UP000823388">
    <property type="component" value="Chromosome 2K"/>
</dbReference>
<feature type="transmembrane region" description="Helical" evidence="1">
    <location>
        <begin position="58"/>
        <end position="78"/>
    </location>
</feature>
<protein>
    <submittedName>
        <fullName evidence="2">Uncharacterized protein</fullName>
    </submittedName>
</protein>
<accession>A0A8T0WGG2</accession>
<keyword evidence="1" id="KW-0812">Transmembrane</keyword>
<sequence length="116" mass="12055">MDAVLAAVAAAALNHHRNPPMARDLDPDRHVARQLRACSAAYLALGASVLVAGDHDRILVGFLLWMAGTALLLLSSVATRLPAVAAVAAAVAQAALDELALETVLALAHKLRIQPL</sequence>
<keyword evidence="3" id="KW-1185">Reference proteome</keyword>
<evidence type="ECO:0000313" key="2">
    <source>
        <dbReference type="EMBL" id="KAG2645247.1"/>
    </source>
</evidence>
<proteinExistence type="predicted"/>
<organism evidence="2 3">
    <name type="scientific">Panicum virgatum</name>
    <name type="common">Blackwell switchgrass</name>
    <dbReference type="NCBI Taxonomy" id="38727"/>
    <lineage>
        <taxon>Eukaryota</taxon>
        <taxon>Viridiplantae</taxon>
        <taxon>Streptophyta</taxon>
        <taxon>Embryophyta</taxon>
        <taxon>Tracheophyta</taxon>
        <taxon>Spermatophyta</taxon>
        <taxon>Magnoliopsida</taxon>
        <taxon>Liliopsida</taxon>
        <taxon>Poales</taxon>
        <taxon>Poaceae</taxon>
        <taxon>PACMAD clade</taxon>
        <taxon>Panicoideae</taxon>
        <taxon>Panicodae</taxon>
        <taxon>Paniceae</taxon>
        <taxon>Panicinae</taxon>
        <taxon>Panicum</taxon>
        <taxon>Panicum sect. Hiantes</taxon>
    </lineage>
</organism>
<reference evidence="2" key="1">
    <citation type="submission" date="2020-05" db="EMBL/GenBank/DDBJ databases">
        <title>WGS assembly of Panicum virgatum.</title>
        <authorList>
            <person name="Lovell J.T."/>
            <person name="Jenkins J."/>
            <person name="Shu S."/>
            <person name="Juenger T.E."/>
            <person name="Schmutz J."/>
        </authorList>
    </citation>
    <scope>NUCLEOTIDE SEQUENCE</scope>
    <source>
        <strain evidence="2">AP13</strain>
    </source>
</reference>
<dbReference type="EMBL" id="CM029039">
    <property type="protein sequence ID" value="KAG2645247.1"/>
    <property type="molecule type" value="Genomic_DNA"/>
</dbReference>
<gene>
    <name evidence="2" type="ORF">PVAP13_2KG423600</name>
</gene>
<dbReference type="AlphaFoldDB" id="A0A8T0WGG2"/>
<keyword evidence="1" id="KW-1133">Transmembrane helix</keyword>